<keyword evidence="1" id="KW-0812">Transmembrane</keyword>
<evidence type="ECO:0000313" key="2">
    <source>
        <dbReference type="EMBL" id="CRZ12928.1"/>
    </source>
</evidence>
<dbReference type="EMBL" id="HACM01012486">
    <property type="protein sequence ID" value="CRZ12928.1"/>
    <property type="molecule type" value="Transcribed_RNA"/>
</dbReference>
<protein>
    <submittedName>
        <fullName evidence="2">Uncharacterized protein</fullName>
    </submittedName>
</protein>
<reference evidence="2" key="1">
    <citation type="submission" date="2015-04" db="EMBL/GenBank/DDBJ databases">
        <title>The genome sequence of the plant pathogenic Rhizarian Plasmodiophora brassicae reveals insights in its biotrophic life cycle and the origin of chitin synthesis.</title>
        <authorList>
            <person name="Schwelm A."/>
            <person name="Fogelqvist J."/>
            <person name="Knaust A."/>
            <person name="Julke S."/>
            <person name="Lilja T."/>
            <person name="Dhandapani V."/>
            <person name="Bonilla-Rosso G."/>
            <person name="Karlsson M."/>
            <person name="Shevchenko A."/>
            <person name="Choi S.R."/>
            <person name="Kim H.G."/>
            <person name="Park J.Y."/>
            <person name="Lim Y.P."/>
            <person name="Ludwig-Muller J."/>
            <person name="Dixelius C."/>
        </authorList>
    </citation>
    <scope>NUCLEOTIDE SEQUENCE</scope>
    <source>
        <tissue evidence="2">Potato root galls</tissue>
    </source>
</reference>
<accession>A0A0H5RFX9</accession>
<keyword evidence="1" id="KW-0472">Membrane</keyword>
<keyword evidence="1" id="KW-1133">Transmembrane helix</keyword>
<sequence>MTVRSQNDDVFPGLVSPDFYLGIMFFGAAAIAAVGRMKVKTRIFLADNDSELSPRFYARASSSTNKCTTSLVQVCLLGLRGIVKLACSADDKDVVDITVV</sequence>
<feature type="transmembrane region" description="Helical" evidence="1">
    <location>
        <begin position="19"/>
        <end position="35"/>
    </location>
</feature>
<name>A0A0H5RFX9_9EUKA</name>
<organism evidence="2">
    <name type="scientific">Spongospora subterranea</name>
    <dbReference type="NCBI Taxonomy" id="70186"/>
    <lineage>
        <taxon>Eukaryota</taxon>
        <taxon>Sar</taxon>
        <taxon>Rhizaria</taxon>
        <taxon>Endomyxa</taxon>
        <taxon>Phytomyxea</taxon>
        <taxon>Plasmodiophorida</taxon>
        <taxon>Plasmodiophoridae</taxon>
        <taxon>Spongospora</taxon>
    </lineage>
</organism>
<dbReference type="AlphaFoldDB" id="A0A0H5RFX9"/>
<proteinExistence type="predicted"/>
<evidence type="ECO:0000256" key="1">
    <source>
        <dbReference type="SAM" id="Phobius"/>
    </source>
</evidence>